<comment type="caution">
    <text evidence="2">The sequence shown here is derived from an EMBL/GenBank/DDBJ whole genome shotgun (WGS) entry which is preliminary data.</text>
</comment>
<keyword evidence="3" id="KW-1185">Reference proteome</keyword>
<proteinExistence type="predicted"/>
<evidence type="ECO:0000313" key="3">
    <source>
        <dbReference type="Proteomes" id="UP000737402"/>
    </source>
</evidence>
<dbReference type="EMBL" id="JAFBED010000001">
    <property type="protein sequence ID" value="MBM7618611.1"/>
    <property type="molecule type" value="Genomic_DNA"/>
</dbReference>
<accession>A0ABS2NVC2</accession>
<dbReference type="Proteomes" id="UP000737402">
    <property type="component" value="Unassembled WGS sequence"/>
</dbReference>
<organism evidence="2 3">
    <name type="scientific">Sutcliffiella tianshenii</name>
    <dbReference type="NCBI Taxonomy" id="1463404"/>
    <lineage>
        <taxon>Bacteria</taxon>
        <taxon>Bacillati</taxon>
        <taxon>Bacillota</taxon>
        <taxon>Bacilli</taxon>
        <taxon>Bacillales</taxon>
        <taxon>Bacillaceae</taxon>
        <taxon>Sutcliffiella</taxon>
    </lineage>
</organism>
<feature type="transmembrane region" description="Helical" evidence="1">
    <location>
        <begin position="49"/>
        <end position="70"/>
    </location>
</feature>
<name>A0ABS2NVC2_9BACI</name>
<protein>
    <submittedName>
        <fullName evidence="2">Uncharacterized protein</fullName>
    </submittedName>
</protein>
<evidence type="ECO:0000313" key="2">
    <source>
        <dbReference type="EMBL" id="MBM7618611.1"/>
    </source>
</evidence>
<reference evidence="2 3" key="1">
    <citation type="submission" date="2021-01" db="EMBL/GenBank/DDBJ databases">
        <title>Genomic Encyclopedia of Type Strains, Phase IV (KMG-IV): sequencing the most valuable type-strain genomes for metagenomic binning, comparative biology and taxonomic classification.</title>
        <authorList>
            <person name="Goeker M."/>
        </authorList>
    </citation>
    <scope>NUCLEOTIDE SEQUENCE [LARGE SCALE GENOMIC DNA]</scope>
    <source>
        <strain evidence="2 3">DSM 25879</strain>
    </source>
</reference>
<feature type="transmembrane region" description="Helical" evidence="1">
    <location>
        <begin position="21"/>
        <end position="43"/>
    </location>
</feature>
<keyword evidence="1" id="KW-0812">Transmembrane</keyword>
<dbReference type="RefSeq" id="WP_204412970.1">
    <property type="nucleotide sequence ID" value="NZ_JAFBED010000001.1"/>
</dbReference>
<keyword evidence="1" id="KW-1133">Transmembrane helix</keyword>
<evidence type="ECO:0000256" key="1">
    <source>
        <dbReference type="SAM" id="Phobius"/>
    </source>
</evidence>
<gene>
    <name evidence="2" type="ORF">JOC95_000453</name>
</gene>
<sequence length="84" mass="9904">MKLIHLLFGKPYKKHNDFKSMYFRGLYWFVVCFYFISISMLLVSSFFDPIAIIGLLMSLVFFPLAFRLIYSVLGKFNGMERVEG</sequence>
<keyword evidence="1" id="KW-0472">Membrane</keyword>